<keyword evidence="3" id="KW-1185">Reference proteome</keyword>
<evidence type="ECO:0000256" key="1">
    <source>
        <dbReference type="ARBA" id="ARBA00009981"/>
    </source>
</evidence>
<gene>
    <name evidence="2" type="ORF">SAMN04490195_5208</name>
</gene>
<dbReference type="Proteomes" id="UP000199570">
    <property type="component" value="Unassembled WGS sequence"/>
</dbReference>
<name>A0A1H1ICR3_9PSED</name>
<protein>
    <submittedName>
        <fullName evidence="2">Antitoxin Phd_YefM, type II toxin-antitoxin system</fullName>
    </submittedName>
</protein>
<organism evidence="2 3">
    <name type="scientific">Pseudomonas moorei</name>
    <dbReference type="NCBI Taxonomy" id="395599"/>
    <lineage>
        <taxon>Bacteria</taxon>
        <taxon>Pseudomonadati</taxon>
        <taxon>Pseudomonadota</taxon>
        <taxon>Gammaproteobacteria</taxon>
        <taxon>Pseudomonadales</taxon>
        <taxon>Pseudomonadaceae</taxon>
        <taxon>Pseudomonas</taxon>
    </lineage>
</organism>
<dbReference type="EMBL" id="FNKJ01000003">
    <property type="protein sequence ID" value="SDR35359.1"/>
    <property type="molecule type" value="Genomic_DNA"/>
</dbReference>
<reference evidence="3" key="1">
    <citation type="submission" date="2016-10" db="EMBL/GenBank/DDBJ databases">
        <authorList>
            <person name="Varghese N."/>
            <person name="Submissions S."/>
        </authorList>
    </citation>
    <scope>NUCLEOTIDE SEQUENCE [LARGE SCALE GENOMIC DNA]</scope>
    <source>
        <strain evidence="3">BS3775</strain>
    </source>
</reference>
<dbReference type="Gene3D" id="3.40.1620.10">
    <property type="entry name" value="YefM-like domain"/>
    <property type="match status" value="1"/>
</dbReference>
<accession>A0A1H1ICR3</accession>
<comment type="similarity">
    <text evidence="1">Belongs to the phD/YefM antitoxin family.</text>
</comment>
<dbReference type="SUPFAM" id="SSF143120">
    <property type="entry name" value="YefM-like"/>
    <property type="match status" value="1"/>
</dbReference>
<proteinExistence type="inferred from homology"/>
<dbReference type="AlphaFoldDB" id="A0A1H1ICR3"/>
<evidence type="ECO:0000313" key="3">
    <source>
        <dbReference type="Proteomes" id="UP000199570"/>
    </source>
</evidence>
<sequence>MANEERWTAIRAAIHFDELLEHVITTREPVFIDGESKSAVLISIEEWISAQEKRRYPSSSTL</sequence>
<evidence type="ECO:0000313" key="2">
    <source>
        <dbReference type="EMBL" id="SDR35359.1"/>
    </source>
</evidence>
<dbReference type="InterPro" id="IPR036165">
    <property type="entry name" value="YefM-like_sf"/>
</dbReference>